<dbReference type="PROSITE" id="PS00409">
    <property type="entry name" value="PROKAR_NTER_METHYL"/>
    <property type="match status" value="1"/>
</dbReference>
<name>A0A1P8UFE0_9GAMM</name>
<dbReference type="InterPro" id="IPR012902">
    <property type="entry name" value="N_methyl_site"/>
</dbReference>
<evidence type="ECO:0000256" key="1">
    <source>
        <dbReference type="SAM" id="Phobius"/>
    </source>
</evidence>
<protein>
    <recommendedName>
        <fullName evidence="4">Prepilin-type N-terminal cleavage/methylation domain-containing protein</fullName>
    </recommendedName>
</protein>
<dbReference type="OrthoDB" id="9795612at2"/>
<dbReference type="Proteomes" id="UP000243807">
    <property type="component" value="Chromosome"/>
</dbReference>
<dbReference type="RefSeq" id="WP_076836209.1">
    <property type="nucleotide sequence ID" value="NZ_CP019434.1"/>
</dbReference>
<keyword evidence="1" id="KW-1133">Transmembrane helix</keyword>
<keyword evidence="3" id="KW-1185">Reference proteome</keyword>
<dbReference type="KEGG" id="afy:BW247_05145"/>
<sequence>MFTINSSKTRKQQGFTLIELLIALAVLSVIVAGIVVFFNPSKSKGQTLYASMSAIGKAATRFNLDTSCYPYQTNLLFSKTAVSGNTNNSCGVDVSSTWNGPYIQSRPVNGSGNITYPQIGQGVAISIASGTFLSNGLSPQYAVEATGVPVSIAKQALQACSGGSPTTTSGSYTIASNCFTTTPASGSNTETFGLVFASGS</sequence>
<keyword evidence="1" id="KW-0812">Transmembrane</keyword>
<dbReference type="EMBL" id="CP019434">
    <property type="protein sequence ID" value="APZ42555.1"/>
    <property type="molecule type" value="Genomic_DNA"/>
</dbReference>
<reference evidence="2 3" key="1">
    <citation type="submission" date="2017-01" db="EMBL/GenBank/DDBJ databases">
        <title>Draft sequence of Acidihalobacter ferrooxidans strain DSM 14175 (strain V8).</title>
        <authorList>
            <person name="Khaleque H.N."/>
            <person name="Ramsay J.P."/>
            <person name="Murphy R.J.T."/>
            <person name="Kaksonen A.H."/>
            <person name="Boxall N.J."/>
            <person name="Watkin E.L.J."/>
        </authorList>
    </citation>
    <scope>NUCLEOTIDE SEQUENCE [LARGE SCALE GENOMIC DNA]</scope>
    <source>
        <strain evidence="2 3">V8</strain>
    </source>
</reference>
<dbReference type="Gene3D" id="3.30.700.10">
    <property type="entry name" value="Glycoprotein, Type 4 Pilin"/>
    <property type="match status" value="1"/>
</dbReference>
<evidence type="ECO:0000313" key="2">
    <source>
        <dbReference type="EMBL" id="APZ42555.1"/>
    </source>
</evidence>
<keyword evidence="1" id="KW-0472">Membrane</keyword>
<dbReference type="SUPFAM" id="SSF54523">
    <property type="entry name" value="Pili subunits"/>
    <property type="match status" value="1"/>
</dbReference>
<accession>A0A1P8UFE0</accession>
<dbReference type="InterPro" id="IPR045584">
    <property type="entry name" value="Pilin-like"/>
</dbReference>
<evidence type="ECO:0000313" key="3">
    <source>
        <dbReference type="Proteomes" id="UP000243807"/>
    </source>
</evidence>
<dbReference type="Pfam" id="PF07963">
    <property type="entry name" value="N_methyl"/>
    <property type="match status" value="1"/>
</dbReference>
<gene>
    <name evidence="2" type="ORF">BW247_05145</name>
</gene>
<dbReference type="NCBIfam" id="TIGR02532">
    <property type="entry name" value="IV_pilin_GFxxxE"/>
    <property type="match status" value="1"/>
</dbReference>
<evidence type="ECO:0008006" key="4">
    <source>
        <dbReference type="Google" id="ProtNLM"/>
    </source>
</evidence>
<dbReference type="AlphaFoldDB" id="A0A1P8UFE0"/>
<organism evidence="2 3">
    <name type="scientific">Acidihalobacter ferrooxydans</name>
    <dbReference type="NCBI Taxonomy" id="1765967"/>
    <lineage>
        <taxon>Bacteria</taxon>
        <taxon>Pseudomonadati</taxon>
        <taxon>Pseudomonadota</taxon>
        <taxon>Gammaproteobacteria</taxon>
        <taxon>Chromatiales</taxon>
        <taxon>Ectothiorhodospiraceae</taxon>
        <taxon>Acidihalobacter</taxon>
    </lineage>
</organism>
<dbReference type="STRING" id="1765967.BW247_05145"/>
<proteinExistence type="predicted"/>
<feature type="transmembrane region" description="Helical" evidence="1">
    <location>
        <begin position="20"/>
        <end position="38"/>
    </location>
</feature>